<dbReference type="GO" id="GO:0016787">
    <property type="term" value="F:hydrolase activity"/>
    <property type="evidence" value="ECO:0007669"/>
    <property type="project" value="UniProtKB-KW"/>
</dbReference>
<keyword evidence="5" id="KW-1185">Reference proteome</keyword>
<evidence type="ECO:0000256" key="1">
    <source>
        <dbReference type="ARBA" id="ARBA00022801"/>
    </source>
</evidence>
<dbReference type="AlphaFoldDB" id="A0A0B1P1Y0"/>
<dbReference type="GO" id="GO:0005634">
    <property type="term" value="C:nucleus"/>
    <property type="evidence" value="ECO:0007669"/>
    <property type="project" value="TreeGrafter"/>
</dbReference>
<gene>
    <name evidence="4" type="ORF">EV44_g5442</name>
</gene>
<dbReference type="GO" id="GO:0019748">
    <property type="term" value="P:secondary metabolic process"/>
    <property type="evidence" value="ECO:0007669"/>
    <property type="project" value="TreeGrafter"/>
</dbReference>
<dbReference type="PANTHER" id="PTHR48070:SF6">
    <property type="entry name" value="ESTERASE OVCA2"/>
    <property type="match status" value="1"/>
</dbReference>
<keyword evidence="1" id="KW-0378">Hydrolase</keyword>
<dbReference type="EMBL" id="JNVN01003468">
    <property type="protein sequence ID" value="KHJ30911.1"/>
    <property type="molecule type" value="Genomic_DNA"/>
</dbReference>
<sequence length="284" mass="31469">MATPIDGEAKLSATDHPASPTNRKLKILMLHGYTQSGPSFHAKTRALEKILEKQISSRGNASCLPGYLGGLQLIYPTAPFRLSTQEIPGFLSGSEKTDEDIDRWAWWTREKDCDKYKGLEQGLATIADVIRANDGIDGVIGFSQGAAAAALVASLLEPGRRQIFDQVHEEDDQTLAFPKEWYDLNSMVPNGLKFAVAYSGFQPSHPAYRAFFEPKIQTPTLHFIGSLDTVLDEARSKALVEKCVLEKRKLVFHPGGHFVPNDKRMVSILVAFIFECMAERTNSN</sequence>
<dbReference type="HOGENOM" id="CLU_051938_2_0_1"/>
<organism evidence="4 5">
    <name type="scientific">Uncinula necator</name>
    <name type="common">Grape powdery mildew</name>
    <dbReference type="NCBI Taxonomy" id="52586"/>
    <lineage>
        <taxon>Eukaryota</taxon>
        <taxon>Fungi</taxon>
        <taxon>Dikarya</taxon>
        <taxon>Ascomycota</taxon>
        <taxon>Pezizomycotina</taxon>
        <taxon>Leotiomycetes</taxon>
        <taxon>Erysiphales</taxon>
        <taxon>Erysiphaceae</taxon>
        <taxon>Erysiphe</taxon>
    </lineage>
</organism>
<comment type="caution">
    <text evidence="4">The sequence shown here is derived from an EMBL/GenBank/DDBJ whole genome shotgun (WGS) entry which is preliminary data.</text>
</comment>
<dbReference type="STRING" id="52586.A0A0B1P1Y0"/>
<evidence type="ECO:0000313" key="4">
    <source>
        <dbReference type="EMBL" id="KHJ30911.1"/>
    </source>
</evidence>
<dbReference type="Pfam" id="PF03959">
    <property type="entry name" value="FSH1"/>
    <property type="match status" value="1"/>
</dbReference>
<dbReference type="Gene3D" id="3.40.50.1820">
    <property type="entry name" value="alpha/beta hydrolase"/>
    <property type="match status" value="1"/>
</dbReference>
<evidence type="ECO:0000259" key="3">
    <source>
        <dbReference type="Pfam" id="PF03959"/>
    </source>
</evidence>
<dbReference type="InterPro" id="IPR029058">
    <property type="entry name" value="AB_hydrolase_fold"/>
</dbReference>
<dbReference type="PANTHER" id="PTHR48070">
    <property type="entry name" value="ESTERASE OVCA2"/>
    <property type="match status" value="1"/>
</dbReference>
<dbReference type="GO" id="GO:0005737">
    <property type="term" value="C:cytoplasm"/>
    <property type="evidence" value="ECO:0007669"/>
    <property type="project" value="TreeGrafter"/>
</dbReference>
<feature type="region of interest" description="Disordered" evidence="2">
    <location>
        <begin position="1"/>
        <end position="20"/>
    </location>
</feature>
<name>A0A0B1P1Y0_UNCNE</name>
<dbReference type="InterPro" id="IPR005645">
    <property type="entry name" value="FSH-like_dom"/>
</dbReference>
<accession>A0A0B1P1Y0</accession>
<evidence type="ECO:0000313" key="5">
    <source>
        <dbReference type="Proteomes" id="UP000030854"/>
    </source>
</evidence>
<protein>
    <submittedName>
        <fullName evidence="4">Putative dihydrofolate reductase</fullName>
    </submittedName>
</protein>
<evidence type="ECO:0000256" key="2">
    <source>
        <dbReference type="SAM" id="MobiDB-lite"/>
    </source>
</evidence>
<proteinExistence type="predicted"/>
<dbReference type="SUPFAM" id="SSF53474">
    <property type="entry name" value="alpha/beta-Hydrolases"/>
    <property type="match status" value="1"/>
</dbReference>
<dbReference type="Proteomes" id="UP000030854">
    <property type="component" value="Unassembled WGS sequence"/>
</dbReference>
<dbReference type="OMA" id="EEPRGWW"/>
<reference evidence="4 5" key="1">
    <citation type="journal article" date="2014" name="BMC Genomics">
        <title>Adaptive genomic structural variation in the grape powdery mildew pathogen, Erysiphe necator.</title>
        <authorList>
            <person name="Jones L."/>
            <person name="Riaz S."/>
            <person name="Morales-Cruz A."/>
            <person name="Amrine K.C."/>
            <person name="McGuire B."/>
            <person name="Gubler W.D."/>
            <person name="Walker M.A."/>
            <person name="Cantu D."/>
        </authorList>
    </citation>
    <scope>NUCLEOTIDE SEQUENCE [LARGE SCALE GENOMIC DNA]</scope>
    <source>
        <strain evidence="5">c</strain>
    </source>
</reference>
<dbReference type="InterPro" id="IPR050593">
    <property type="entry name" value="LovG"/>
</dbReference>
<feature type="domain" description="Serine hydrolase" evidence="3">
    <location>
        <begin position="23"/>
        <end position="266"/>
    </location>
</feature>